<evidence type="ECO:0000256" key="1">
    <source>
        <dbReference type="SAM" id="MobiDB-lite"/>
    </source>
</evidence>
<organism evidence="2 3">
    <name type="scientific">Anisodus acutangulus</name>
    <dbReference type="NCBI Taxonomy" id="402998"/>
    <lineage>
        <taxon>Eukaryota</taxon>
        <taxon>Viridiplantae</taxon>
        <taxon>Streptophyta</taxon>
        <taxon>Embryophyta</taxon>
        <taxon>Tracheophyta</taxon>
        <taxon>Spermatophyta</taxon>
        <taxon>Magnoliopsida</taxon>
        <taxon>eudicotyledons</taxon>
        <taxon>Gunneridae</taxon>
        <taxon>Pentapetalae</taxon>
        <taxon>asterids</taxon>
        <taxon>lamiids</taxon>
        <taxon>Solanales</taxon>
        <taxon>Solanaceae</taxon>
        <taxon>Solanoideae</taxon>
        <taxon>Hyoscyameae</taxon>
        <taxon>Anisodus</taxon>
    </lineage>
</organism>
<evidence type="ECO:0000313" key="3">
    <source>
        <dbReference type="Proteomes" id="UP001152561"/>
    </source>
</evidence>
<proteinExistence type="predicted"/>
<evidence type="ECO:0008006" key="4">
    <source>
        <dbReference type="Google" id="ProtNLM"/>
    </source>
</evidence>
<keyword evidence="3" id="KW-1185">Reference proteome</keyword>
<comment type="caution">
    <text evidence="2">The sequence shown here is derived from an EMBL/GenBank/DDBJ whole genome shotgun (WGS) entry which is preliminary data.</text>
</comment>
<dbReference type="AlphaFoldDB" id="A0A9Q1QZ72"/>
<feature type="region of interest" description="Disordered" evidence="1">
    <location>
        <begin position="82"/>
        <end position="109"/>
    </location>
</feature>
<sequence>MTEIMRVKHTGSVKDYQSAFDSVMTRINLPLEYAISIFLNHLKAEISDVVWIGQPYTLPQAYYLARLQVSNFAAQSKAIKGSSTGHFSTAPRGSGSQWQNRSSGGNRKKPVVAAFNTIRRRRLTPAETDEKRAQGLCLLCGEKFFPGHNCKSKRYLFSIEMEEGEETITEEEMQEEVINEGDDPVQEVVENCAMSLQAINGTNGYRTLRVGGFTKRSLSTSLLIVVQHTTL</sequence>
<dbReference type="EMBL" id="JAJAGQ010000018">
    <property type="protein sequence ID" value="KAJ8535530.1"/>
    <property type="molecule type" value="Genomic_DNA"/>
</dbReference>
<evidence type="ECO:0000313" key="2">
    <source>
        <dbReference type="EMBL" id="KAJ8535530.1"/>
    </source>
</evidence>
<reference evidence="3" key="1">
    <citation type="journal article" date="2023" name="Proc. Natl. Acad. Sci. U.S.A.">
        <title>Genomic and structural basis for evolution of tropane alkaloid biosynthesis.</title>
        <authorList>
            <person name="Wanga Y.-J."/>
            <person name="Taina T."/>
            <person name="Yua J.-Y."/>
            <person name="Lia J."/>
            <person name="Xua B."/>
            <person name="Chenc J."/>
            <person name="D'Auriad J.C."/>
            <person name="Huanga J.-P."/>
            <person name="Huanga S.-X."/>
        </authorList>
    </citation>
    <scope>NUCLEOTIDE SEQUENCE [LARGE SCALE GENOMIC DNA]</scope>
    <source>
        <strain evidence="3">cv. KIB-2019</strain>
    </source>
</reference>
<feature type="compositionally biased region" description="Polar residues" evidence="1">
    <location>
        <begin position="94"/>
        <end position="105"/>
    </location>
</feature>
<accession>A0A9Q1QZ72</accession>
<gene>
    <name evidence="2" type="ORF">K7X08_023250</name>
</gene>
<dbReference type="OrthoDB" id="1305324at2759"/>
<protein>
    <recommendedName>
        <fullName evidence="4">Retrotransposon gag domain-containing protein</fullName>
    </recommendedName>
</protein>
<dbReference type="Proteomes" id="UP001152561">
    <property type="component" value="Unassembled WGS sequence"/>
</dbReference>
<name>A0A9Q1QZ72_9SOLA</name>